<dbReference type="AlphaFoldDB" id="A0A5N5UMA7"/>
<evidence type="ECO:0000313" key="2">
    <source>
        <dbReference type="EMBL" id="KAB7519434.1"/>
    </source>
</evidence>
<organism evidence="2 3">
    <name type="scientific">Halosegnis rubeus</name>
    <dbReference type="NCBI Taxonomy" id="2212850"/>
    <lineage>
        <taxon>Archaea</taxon>
        <taxon>Methanobacteriati</taxon>
        <taxon>Methanobacteriota</taxon>
        <taxon>Stenosarchaea group</taxon>
        <taxon>Halobacteria</taxon>
        <taxon>Halobacteriales</taxon>
        <taxon>Natronomonadaceae</taxon>
        <taxon>Halosegnis</taxon>
    </lineage>
</organism>
<sequence length="289" mass="32902">MEVDLLDFVEQCRQLVKQALGKHAAEPASGGFARWKHVVLHCFRLEDGHSYRETPNRLKYMTEICDTLGLYSDDLPEFTTIYKSFDRLKMWVWRALLRVSAQQHPQSGHAALDSTLFDRRAASSYYRQGLGSNVQTLKVTMLTDRESLAVLDVHISARWKHDTKTGPQVVRRNADDPLSVAADKAFHSWITKYEFYTLGVEPLILQRGSRTLALGHNALTRSKGYSQGWMSETSYSTTKRSLGDAVRALGWYRLFREIVLMFAISNIELLCGYCNRDSASIQLGKKNST</sequence>
<dbReference type="EMBL" id="QMDY01000002">
    <property type="protein sequence ID" value="KAB7519434.1"/>
    <property type="molecule type" value="Genomic_DNA"/>
</dbReference>
<dbReference type="Proteomes" id="UP000326207">
    <property type="component" value="Unassembled WGS sequence"/>
</dbReference>
<dbReference type="GO" id="GO:0003677">
    <property type="term" value="F:DNA binding"/>
    <property type="evidence" value="ECO:0007669"/>
    <property type="project" value="InterPro"/>
</dbReference>
<dbReference type="GO" id="GO:0006313">
    <property type="term" value="P:DNA transposition"/>
    <property type="evidence" value="ECO:0007669"/>
    <property type="project" value="InterPro"/>
</dbReference>
<evidence type="ECO:0000313" key="3">
    <source>
        <dbReference type="Proteomes" id="UP000326207"/>
    </source>
</evidence>
<dbReference type="Pfam" id="PF01609">
    <property type="entry name" value="DDE_Tnp_1"/>
    <property type="match status" value="1"/>
</dbReference>
<gene>
    <name evidence="2" type="ORF">DP108_04840</name>
</gene>
<dbReference type="InterPro" id="IPR002559">
    <property type="entry name" value="Transposase_11"/>
</dbReference>
<proteinExistence type="predicted"/>
<dbReference type="GO" id="GO:0004803">
    <property type="term" value="F:transposase activity"/>
    <property type="evidence" value="ECO:0007669"/>
    <property type="project" value="InterPro"/>
</dbReference>
<comment type="caution">
    <text evidence="2">The sequence shown here is derived from an EMBL/GenBank/DDBJ whole genome shotgun (WGS) entry which is preliminary data.</text>
</comment>
<protein>
    <submittedName>
        <fullName evidence="2">Transposase</fullName>
    </submittedName>
</protein>
<dbReference type="RefSeq" id="WP_152156070.1">
    <property type="nucleotide sequence ID" value="NZ_QMDY01000002.1"/>
</dbReference>
<accession>A0A5N5UMA7</accession>
<evidence type="ECO:0000259" key="1">
    <source>
        <dbReference type="Pfam" id="PF01609"/>
    </source>
</evidence>
<name>A0A5N5UMA7_9EURY</name>
<reference evidence="2 3" key="1">
    <citation type="submission" date="2019-10" db="EMBL/GenBank/DDBJ databases">
        <title>Unraveling microbial dark matter from salterns through culturing: the case of the genus Halosegnis.</title>
        <authorList>
            <person name="Duran-Viseras A."/>
            <person name="Andrei A.-S."/>
            <person name="Vera-Gargallo B."/>
            <person name="Ghai R."/>
            <person name="Sanchez-Porro C."/>
            <person name="Ventosa A."/>
        </authorList>
    </citation>
    <scope>NUCLEOTIDE SEQUENCE [LARGE SCALE GENOMIC DNA]</scope>
    <source>
        <strain evidence="2 3">F19-13</strain>
    </source>
</reference>
<feature type="domain" description="Transposase IS4-like" evidence="1">
    <location>
        <begin position="108"/>
        <end position="267"/>
    </location>
</feature>